<dbReference type="AlphaFoldDB" id="A0A382F491"/>
<proteinExistence type="predicted"/>
<accession>A0A382F491</accession>
<feature type="non-terminal residue" evidence="2">
    <location>
        <position position="513"/>
    </location>
</feature>
<evidence type="ECO:0000313" key="2">
    <source>
        <dbReference type="EMBL" id="SVB56941.1"/>
    </source>
</evidence>
<protein>
    <recommendedName>
        <fullName evidence="3">PpiC domain-containing protein</fullName>
    </recommendedName>
</protein>
<name>A0A382F491_9ZZZZ</name>
<feature type="transmembrane region" description="Helical" evidence="1">
    <location>
        <begin position="12"/>
        <end position="31"/>
    </location>
</feature>
<keyword evidence="1" id="KW-1133">Transmembrane helix</keyword>
<evidence type="ECO:0008006" key="3">
    <source>
        <dbReference type="Google" id="ProtNLM"/>
    </source>
</evidence>
<dbReference type="EMBL" id="UINC01047543">
    <property type="protein sequence ID" value="SVB56941.1"/>
    <property type="molecule type" value="Genomic_DNA"/>
</dbReference>
<gene>
    <name evidence="2" type="ORF">METZ01_LOCUS209795</name>
</gene>
<reference evidence="2" key="1">
    <citation type="submission" date="2018-05" db="EMBL/GenBank/DDBJ databases">
        <authorList>
            <person name="Lanie J.A."/>
            <person name="Ng W.-L."/>
            <person name="Kazmierczak K.M."/>
            <person name="Andrzejewski T.M."/>
            <person name="Davidsen T.M."/>
            <person name="Wayne K.J."/>
            <person name="Tettelin H."/>
            <person name="Glass J.I."/>
            <person name="Rusch D."/>
            <person name="Podicherti R."/>
            <person name="Tsui H.-C.T."/>
            <person name="Winkler M.E."/>
        </authorList>
    </citation>
    <scope>NUCLEOTIDE SEQUENCE</scope>
</reference>
<keyword evidence="1" id="KW-0812">Transmembrane</keyword>
<evidence type="ECO:0000256" key="1">
    <source>
        <dbReference type="SAM" id="Phobius"/>
    </source>
</evidence>
<sequence>MINFQTIRNKQKGLFMLIAIPVIIGFVILFTPDAEDRIFGRGSQSATGDYGQLVGKIVTRDQWIEARNIVTAQLGPQSRGIPESFLSTRAVQILGEKALMERYGIDPSQGDSNDWILNQIDKSIEGLPSESRPTRGEAYSNWAQGLGASPRLKENEQIKVGEGRLEALARYQVGVTQLRGLAGVAGILVSHKEAEIKFRNENKQYEAEALFLSHTNYLTLVQPTDEQIKKHYTNTLANNRIPQRRQVSYVTFPATNYLDEAEEIFNELNTASRMGFLTNYWTNITSIAGYKTNTIPALAKLIAPARTNLYSGMNQEEATAAIREAILKTPHLGYENERQVELKSGLAVVEAYKARLKFEGSLKEAYKTQPALDTLEKMALLQNLTVTSSPPLAIQDSVVFGLPQVSSAQVFTLSKTNAIIFDDSLLSGNSSDFYTASLKKVIPSRNRTFVEAKATVTADFKKAESIKLMNEAGGKIHQSIKDGKALEEVGKEYNVAVTKLGPFDPAGGDIPGL</sequence>
<organism evidence="2">
    <name type="scientific">marine metagenome</name>
    <dbReference type="NCBI Taxonomy" id="408172"/>
    <lineage>
        <taxon>unclassified sequences</taxon>
        <taxon>metagenomes</taxon>
        <taxon>ecological metagenomes</taxon>
    </lineage>
</organism>
<keyword evidence="1" id="KW-0472">Membrane</keyword>